<comment type="caution">
    <text evidence="1">The sequence shown here is derived from an EMBL/GenBank/DDBJ whole genome shotgun (WGS) entry which is preliminary data.</text>
</comment>
<evidence type="ECO:0008006" key="2">
    <source>
        <dbReference type="Google" id="ProtNLM"/>
    </source>
</evidence>
<protein>
    <recommendedName>
        <fullName evidence="2">Phage protein</fullName>
    </recommendedName>
</protein>
<name>A0A644Y5J2_9ZZZZ</name>
<gene>
    <name evidence="1" type="ORF">SDC9_70279</name>
</gene>
<organism evidence="1">
    <name type="scientific">bioreactor metagenome</name>
    <dbReference type="NCBI Taxonomy" id="1076179"/>
    <lineage>
        <taxon>unclassified sequences</taxon>
        <taxon>metagenomes</taxon>
        <taxon>ecological metagenomes</taxon>
    </lineage>
</organism>
<reference evidence="1" key="1">
    <citation type="submission" date="2019-08" db="EMBL/GenBank/DDBJ databases">
        <authorList>
            <person name="Kucharzyk K."/>
            <person name="Murdoch R.W."/>
            <person name="Higgins S."/>
            <person name="Loffler F."/>
        </authorList>
    </citation>
    <scope>NUCLEOTIDE SEQUENCE</scope>
</reference>
<dbReference type="EMBL" id="VSSQ01004117">
    <property type="protein sequence ID" value="MPM23805.1"/>
    <property type="molecule type" value="Genomic_DNA"/>
</dbReference>
<accession>A0A644Y5J2</accession>
<evidence type="ECO:0000313" key="1">
    <source>
        <dbReference type="EMBL" id="MPM23805.1"/>
    </source>
</evidence>
<sequence length="58" mass="6642">MANKTITINGVEIDAEKADALLKRIIIKEKTNIKTKQYNDGEMVKMIKKLIEEVAECY</sequence>
<proteinExistence type="predicted"/>
<dbReference type="AlphaFoldDB" id="A0A644Y5J2"/>